<dbReference type="PROSITE" id="PS50060">
    <property type="entry name" value="MAM_2"/>
    <property type="match status" value="1"/>
</dbReference>
<dbReference type="InterPro" id="IPR013783">
    <property type="entry name" value="Ig-like_fold"/>
</dbReference>
<dbReference type="PROSITE" id="PS50853">
    <property type="entry name" value="FN3"/>
    <property type="match status" value="7"/>
</dbReference>
<dbReference type="InterPro" id="IPR036116">
    <property type="entry name" value="FN3_sf"/>
</dbReference>
<dbReference type="PANTHER" id="PTHR46708:SF10">
    <property type="entry name" value="RECEPTOR-TYPE TYROSINE-PROTEIN PHOSPHATASE ETA-LIKE"/>
    <property type="match status" value="1"/>
</dbReference>
<feature type="domain" description="Fibronectin type-III" evidence="3">
    <location>
        <begin position="733"/>
        <end position="830"/>
    </location>
</feature>
<evidence type="ECO:0000259" key="2">
    <source>
        <dbReference type="PROSITE" id="PS50060"/>
    </source>
</evidence>
<sequence>MKTADKKERRIVGVHREKDMSRGFILSICLAIAKLGETVNLSNCTFTDGLCQWVNEVNDEFDWIRGNSCTPTHSTGPCADHTSDNQGTYLYIETSYPRRHGDRALLSLNATGGELLKFLVSYVGVGLGELNVYYKESQMTAPQLAWHMQGNQGNLWKFAQVSFNGYNAETVAIEGIRGSGYHGDIGIDDVELSQETWCPGTVEGIPLKKLLTGDLMEVKQMLDAMYANDGGRTVLYLNGTTQTTVHAMHLGNSGFTLALWIKPMLGTPQYLLSAEKQFYLHLNQQGKFMAKFILDNGDEFGPYGVLSVHNNTWTHVAVTWNETSKTMSMFMDAALVLKMTVDLGLTKEIANDYWLGWREYRPNMVFRGLMRDLQIFTKALDEAEVRSIKALNSTIYNEAVVYYPMDTSSGLLNLKSDQEIIGVDEKHVTIGPVNLALRLDRLELEIGPYEVPCLSRPERCNDGFSLAFWINVLELYRNNTYLLSRSIFGGESSWGAHTGATGARGVKFKVFTRGTRKIFQISVTTNQRICEIQFKFNASTWMHVTVTWYDGVEMYLFLNGVKQYPGDLERSLCQSKKHGGQSSLHSFILGSTEAIILLDDVALWDRTLYDGEVNDIYYTVIGGVMKNVTVEAKFIHEIWYEELQDPESKRHLDFKYNLLWNLWQLFEDEGLYDLEINQLRAGSVNANFTLMFRTLTSHHIRALEEVLFINKYLGNMAITSVKWQFGDQIPQKAPNITHVTILNETSVEITWEGIPFESFAGAPQGYMVLYYENATAHVYKPAAVVVPGLVNFTRIEGLQANTSYLIQVLAVNVFAAGPLSDPVIVKTPSPATVPSLPPQNLTAVSTGPHLISVSWSPVSFTREEAPVLGYDIYWKRLSGNFTSQFRSKTLEPAVNITSLQVYTWYQVTVAAYNSRGSGPNSSHVNERTQDNGKYDFVKCDIRCPILFPLFSNDPLLILFPDTKARVRLVPQNITVTARNSTSVTVEWLTVSRQSQHPYNYTVLWVAVKRGLLGVTTNVTVSVTSYIILGLDPYTKYVIRVAVRDWNETGRFSNPLCMHTLEGVPSQPPQNVTVHKLTSNSLQLTWSPVLREFANGRIQGYRVKVWSLKPNGLNVTMIYNTTSALIGGLRPNTKYMVQVSAFTSAGEGNSTSLSVITHNGAKVLLPPENVTASVTSSTSVNVQWSPVSRTNNSQHAFNYTVEWFSVKNGRTNFTVAATSYIIQGLAPFTTYKVRVATMDWDQIGNFSNAVQVQTLEGVPSQPPQNVTVHNLSSNSFLLTWDPVLQEFANGRIQGYRVRVWELRLWIASAKQNVTTVGNTVTSALIGGLKADTRYIVHVSAFTSAGEGNNNQIDVTTDEGVPTRPPQHVQGINQSSTSLLITWGDIPAGYAHGNVIGYNVYVNNVSRQLITSARTIVLTGLNKYTPYTVQISANTSKGEGPRSQPITVWTDEDGEYRWTRKSRTTEKARKVFLAPLASRQPRAPPQSPPQFACSTYSVIWCLSYTLSSPKYSACCHSVKSGPNED</sequence>
<feature type="domain" description="MAM" evidence="2">
    <location>
        <begin position="42"/>
        <end position="200"/>
    </location>
</feature>
<comment type="caution">
    <text evidence="4">The sequence shown here is derived from an EMBL/GenBank/DDBJ whole genome shotgun (WGS) entry which is preliminary data.</text>
</comment>
<evidence type="ECO:0000313" key="4">
    <source>
        <dbReference type="EMBL" id="KAJ7373187.1"/>
    </source>
</evidence>
<dbReference type="CDD" id="cd00063">
    <property type="entry name" value="FN3"/>
    <property type="match status" value="7"/>
</dbReference>
<dbReference type="SMART" id="SM00060">
    <property type="entry name" value="FN3"/>
    <property type="match status" value="7"/>
</dbReference>
<protein>
    <submittedName>
        <fullName evidence="4">Uncharacterized protein</fullName>
    </submittedName>
</protein>
<organism evidence="4 5">
    <name type="scientific">Desmophyllum pertusum</name>
    <dbReference type="NCBI Taxonomy" id="174260"/>
    <lineage>
        <taxon>Eukaryota</taxon>
        <taxon>Metazoa</taxon>
        <taxon>Cnidaria</taxon>
        <taxon>Anthozoa</taxon>
        <taxon>Hexacorallia</taxon>
        <taxon>Scleractinia</taxon>
        <taxon>Caryophylliina</taxon>
        <taxon>Caryophylliidae</taxon>
        <taxon>Desmophyllum</taxon>
    </lineage>
</organism>
<dbReference type="SMART" id="SM00137">
    <property type="entry name" value="MAM"/>
    <property type="match status" value="1"/>
</dbReference>
<dbReference type="InterPro" id="IPR003961">
    <property type="entry name" value="FN3_dom"/>
</dbReference>
<dbReference type="PANTHER" id="PTHR46708">
    <property type="entry name" value="TENASCIN"/>
    <property type="match status" value="1"/>
</dbReference>
<dbReference type="InterPro" id="IPR050991">
    <property type="entry name" value="ECM_Regulatory_Proteins"/>
</dbReference>
<feature type="domain" description="Fibronectin type-III" evidence="3">
    <location>
        <begin position="1261"/>
        <end position="1364"/>
    </location>
</feature>
<dbReference type="FunFam" id="2.60.40.10:FF:000028">
    <property type="entry name" value="Neuronal cell adhesion molecule"/>
    <property type="match status" value="5"/>
</dbReference>
<dbReference type="SUPFAM" id="SSF49899">
    <property type="entry name" value="Concanavalin A-like lectins/glucanases"/>
    <property type="match status" value="3"/>
</dbReference>
<dbReference type="Gene3D" id="2.60.120.200">
    <property type="match status" value="3"/>
</dbReference>
<proteinExistence type="predicted"/>
<dbReference type="CDD" id="cd06263">
    <property type="entry name" value="MAM"/>
    <property type="match status" value="1"/>
</dbReference>
<dbReference type="Pfam" id="PF13385">
    <property type="entry name" value="Laminin_G_3"/>
    <property type="match status" value="2"/>
</dbReference>
<dbReference type="Proteomes" id="UP001163046">
    <property type="component" value="Unassembled WGS sequence"/>
</dbReference>
<accession>A0A9W9Z106</accession>
<feature type="domain" description="Fibronectin type-III" evidence="3">
    <location>
        <begin position="1067"/>
        <end position="1160"/>
    </location>
</feature>
<dbReference type="EMBL" id="MU826832">
    <property type="protein sequence ID" value="KAJ7373187.1"/>
    <property type="molecule type" value="Genomic_DNA"/>
</dbReference>
<reference evidence="4" key="1">
    <citation type="submission" date="2023-01" db="EMBL/GenBank/DDBJ databases">
        <title>Genome assembly of the deep-sea coral Lophelia pertusa.</title>
        <authorList>
            <person name="Herrera S."/>
            <person name="Cordes E."/>
        </authorList>
    </citation>
    <scope>NUCLEOTIDE SEQUENCE</scope>
    <source>
        <strain evidence="4">USNM1676648</strain>
        <tissue evidence="4">Polyp</tissue>
    </source>
</reference>
<dbReference type="Pfam" id="PF00041">
    <property type="entry name" value="fn3"/>
    <property type="match status" value="7"/>
</dbReference>
<evidence type="ECO:0000313" key="5">
    <source>
        <dbReference type="Proteomes" id="UP001163046"/>
    </source>
</evidence>
<dbReference type="InterPro" id="IPR000998">
    <property type="entry name" value="MAM_dom"/>
</dbReference>
<feature type="domain" description="Fibronectin type-III" evidence="3">
    <location>
        <begin position="1165"/>
        <end position="1256"/>
    </location>
</feature>
<keyword evidence="5" id="KW-1185">Reference proteome</keyword>
<name>A0A9W9Z106_9CNID</name>
<keyword evidence="1" id="KW-0677">Repeat</keyword>
<dbReference type="Pfam" id="PF00629">
    <property type="entry name" value="MAM"/>
    <property type="match status" value="1"/>
</dbReference>
<dbReference type="GO" id="GO:0016020">
    <property type="term" value="C:membrane"/>
    <property type="evidence" value="ECO:0007669"/>
    <property type="project" value="InterPro"/>
</dbReference>
<dbReference type="OrthoDB" id="412155at2759"/>
<feature type="domain" description="Fibronectin type-III" evidence="3">
    <location>
        <begin position="837"/>
        <end position="931"/>
    </location>
</feature>
<dbReference type="Gene3D" id="2.60.40.10">
    <property type="entry name" value="Immunoglobulins"/>
    <property type="match status" value="7"/>
</dbReference>
<dbReference type="SUPFAM" id="SSF49265">
    <property type="entry name" value="Fibronectin type III"/>
    <property type="match status" value="4"/>
</dbReference>
<feature type="domain" description="Fibronectin type-III" evidence="3">
    <location>
        <begin position="969"/>
        <end position="1062"/>
    </location>
</feature>
<evidence type="ECO:0000259" key="3">
    <source>
        <dbReference type="PROSITE" id="PS50853"/>
    </source>
</evidence>
<feature type="domain" description="Fibronectin type-III" evidence="3">
    <location>
        <begin position="1365"/>
        <end position="1451"/>
    </location>
</feature>
<dbReference type="InterPro" id="IPR013320">
    <property type="entry name" value="ConA-like_dom_sf"/>
</dbReference>
<gene>
    <name evidence="4" type="ORF">OS493_014335</name>
</gene>
<evidence type="ECO:0000256" key="1">
    <source>
        <dbReference type="ARBA" id="ARBA00022737"/>
    </source>
</evidence>